<dbReference type="OrthoDB" id="2514346at2759"/>
<dbReference type="EMBL" id="LAVV01006241">
    <property type="protein sequence ID" value="KNZ60386.1"/>
    <property type="molecule type" value="Genomic_DNA"/>
</dbReference>
<protein>
    <recommendedName>
        <fullName evidence="1">DUF4939 domain-containing protein</fullName>
    </recommendedName>
</protein>
<dbReference type="Pfam" id="PF16297">
    <property type="entry name" value="DUF4939"/>
    <property type="match status" value="1"/>
</dbReference>
<sequence length="241" mass="27749">MCVKYPLVSLRKTSRLLQPYLRAYHKVRPNTIWTLTLSTLKQPGSSGPKFCTPGMKPPDKFDGENSSKLQGFLQSCKLLFLNDPTVFSDDRKKVLYAALYLGGRASQWFKPYLDLLENQSPSCLINNWDRFEQQLFTLLGDPNEVRNAEFKLNSLSMKDNGKALTYIAQFQTLQYFEVKEEVPCQRNPLRLLRSSTRKDNSIRRNKHGGNEKDFVFIVVGNMSYTLVSNGLPVKLPNWQKK</sequence>
<dbReference type="VEuPathDB" id="FungiDB:VP01_1561g2"/>
<organism evidence="2 3">
    <name type="scientific">Puccinia sorghi</name>
    <dbReference type="NCBI Taxonomy" id="27349"/>
    <lineage>
        <taxon>Eukaryota</taxon>
        <taxon>Fungi</taxon>
        <taxon>Dikarya</taxon>
        <taxon>Basidiomycota</taxon>
        <taxon>Pucciniomycotina</taxon>
        <taxon>Pucciniomycetes</taxon>
        <taxon>Pucciniales</taxon>
        <taxon>Pucciniaceae</taxon>
        <taxon>Puccinia</taxon>
    </lineage>
</organism>
<keyword evidence="3" id="KW-1185">Reference proteome</keyword>
<comment type="caution">
    <text evidence="2">The sequence shown here is derived from an EMBL/GenBank/DDBJ whole genome shotgun (WGS) entry which is preliminary data.</text>
</comment>
<reference evidence="2 3" key="1">
    <citation type="submission" date="2015-08" db="EMBL/GenBank/DDBJ databases">
        <title>Next Generation Sequencing and Analysis of the Genome of Puccinia sorghi L Schw, the Causal Agent of Maize Common Rust.</title>
        <authorList>
            <person name="Rochi L."/>
            <person name="Burguener G."/>
            <person name="Darino M."/>
            <person name="Turjanski A."/>
            <person name="Kreff E."/>
            <person name="Dieguez M.J."/>
            <person name="Sacco F."/>
        </authorList>
    </citation>
    <scope>NUCLEOTIDE SEQUENCE [LARGE SCALE GENOMIC DNA]</scope>
    <source>
        <strain evidence="2 3">RO10H11247</strain>
    </source>
</reference>
<evidence type="ECO:0000259" key="1">
    <source>
        <dbReference type="Pfam" id="PF16297"/>
    </source>
</evidence>
<name>A0A0L6VHZ3_9BASI</name>
<evidence type="ECO:0000313" key="2">
    <source>
        <dbReference type="EMBL" id="KNZ60386.1"/>
    </source>
</evidence>
<gene>
    <name evidence="2" type="ORF">VP01_1561g2</name>
</gene>
<proteinExistence type="predicted"/>
<evidence type="ECO:0000313" key="3">
    <source>
        <dbReference type="Proteomes" id="UP000037035"/>
    </source>
</evidence>
<accession>A0A0L6VHZ3</accession>
<dbReference type="AlphaFoldDB" id="A0A0L6VHZ3"/>
<feature type="domain" description="DUF4939" evidence="1">
    <location>
        <begin position="58"/>
        <end position="135"/>
    </location>
</feature>
<dbReference type="InterPro" id="IPR032549">
    <property type="entry name" value="DUF4939"/>
</dbReference>
<dbReference type="Proteomes" id="UP000037035">
    <property type="component" value="Unassembled WGS sequence"/>
</dbReference>